<dbReference type="RefSeq" id="WP_069584460.1">
    <property type="nucleotide sequence ID" value="NZ_LMVM01000023.1"/>
</dbReference>
<keyword evidence="1" id="KW-0812">Transmembrane</keyword>
<organism evidence="2 3">
    <name type="scientific">Methanobacterium bryantii</name>
    <dbReference type="NCBI Taxonomy" id="2161"/>
    <lineage>
        <taxon>Archaea</taxon>
        <taxon>Methanobacteriati</taxon>
        <taxon>Methanobacteriota</taxon>
        <taxon>Methanomada group</taxon>
        <taxon>Methanobacteria</taxon>
        <taxon>Methanobacteriales</taxon>
        <taxon>Methanobacteriaceae</taxon>
        <taxon>Methanobacterium</taxon>
    </lineage>
</organism>
<proteinExistence type="predicted"/>
<feature type="transmembrane region" description="Helical" evidence="1">
    <location>
        <begin position="12"/>
        <end position="31"/>
    </location>
</feature>
<name>A0A2A2H4Y7_METBR</name>
<keyword evidence="1" id="KW-0472">Membrane</keyword>
<dbReference type="AlphaFoldDB" id="A0A2A2H4Y7"/>
<keyword evidence="3" id="KW-1185">Reference proteome</keyword>
<comment type="caution">
    <text evidence="2">The sequence shown here is derived from an EMBL/GenBank/DDBJ whole genome shotgun (WGS) entry which is preliminary data.</text>
</comment>
<evidence type="ECO:0000313" key="3">
    <source>
        <dbReference type="Proteomes" id="UP000217784"/>
    </source>
</evidence>
<reference evidence="2 3" key="1">
    <citation type="journal article" date="2017" name="BMC Genomics">
        <title>Genomic analysis of methanogenic archaea reveals a shift towards energy conservation.</title>
        <authorList>
            <person name="Gilmore S.P."/>
            <person name="Henske J.K."/>
            <person name="Sexton J.A."/>
            <person name="Solomon K.V."/>
            <person name="Seppala S."/>
            <person name="Yoo J.I."/>
            <person name="Huyett L.M."/>
            <person name="Pressman A."/>
            <person name="Cogan J.Z."/>
            <person name="Kivenson V."/>
            <person name="Peng X."/>
            <person name="Tan Y."/>
            <person name="Valentine D.L."/>
            <person name="O'Malley M.A."/>
        </authorList>
    </citation>
    <scope>NUCLEOTIDE SEQUENCE [LARGE SCALE GENOMIC DNA]</scope>
    <source>
        <strain evidence="2 3">M.o.H.</strain>
    </source>
</reference>
<evidence type="ECO:0000313" key="2">
    <source>
        <dbReference type="EMBL" id="PAV04350.1"/>
    </source>
</evidence>
<protein>
    <submittedName>
        <fullName evidence="2">Uncharacterized protein</fullName>
    </submittedName>
</protein>
<sequence length="88" mass="9894">MTLKAGFHLENYILFAYYISMFAFIALIPYIRNILDLLKPSAVIGKLTERITEKSILAAASADGKLIEKDDPIPPIIYIMNASLVKYD</sequence>
<dbReference type="Proteomes" id="UP000217784">
    <property type="component" value="Unassembled WGS sequence"/>
</dbReference>
<dbReference type="EMBL" id="LMVM01000023">
    <property type="protein sequence ID" value="PAV04350.1"/>
    <property type="molecule type" value="Genomic_DNA"/>
</dbReference>
<keyword evidence="1" id="KW-1133">Transmembrane helix</keyword>
<accession>A0A2A2H4Y7</accession>
<gene>
    <name evidence="2" type="ORF">ASJ80_05755</name>
</gene>
<dbReference type="OrthoDB" id="142907at2157"/>
<evidence type="ECO:0000256" key="1">
    <source>
        <dbReference type="SAM" id="Phobius"/>
    </source>
</evidence>